<evidence type="ECO:0000313" key="1">
    <source>
        <dbReference type="EMBL" id="MQM11163.1"/>
    </source>
</evidence>
<proteinExistence type="predicted"/>
<reference evidence="1" key="1">
    <citation type="submission" date="2017-07" db="EMBL/GenBank/DDBJ databases">
        <title>Taro Niue Genome Assembly and Annotation.</title>
        <authorList>
            <person name="Atibalentja N."/>
            <person name="Keating K."/>
            <person name="Fields C.J."/>
        </authorList>
    </citation>
    <scope>NUCLEOTIDE SEQUENCE</scope>
    <source>
        <strain evidence="1">Niue_2</strain>
        <tissue evidence="1">Leaf</tissue>
    </source>
</reference>
<keyword evidence="2" id="KW-1185">Reference proteome</keyword>
<gene>
    <name evidence="1" type="ORF">Taro_044067</name>
</gene>
<feature type="non-terminal residue" evidence="1">
    <location>
        <position position="1"/>
    </location>
</feature>
<organism evidence="1 2">
    <name type="scientific">Colocasia esculenta</name>
    <name type="common">Wild taro</name>
    <name type="synonym">Arum esculentum</name>
    <dbReference type="NCBI Taxonomy" id="4460"/>
    <lineage>
        <taxon>Eukaryota</taxon>
        <taxon>Viridiplantae</taxon>
        <taxon>Streptophyta</taxon>
        <taxon>Embryophyta</taxon>
        <taxon>Tracheophyta</taxon>
        <taxon>Spermatophyta</taxon>
        <taxon>Magnoliopsida</taxon>
        <taxon>Liliopsida</taxon>
        <taxon>Araceae</taxon>
        <taxon>Aroideae</taxon>
        <taxon>Colocasieae</taxon>
        <taxon>Colocasia</taxon>
    </lineage>
</organism>
<accession>A0A843WI46</accession>
<protein>
    <submittedName>
        <fullName evidence="1">Uncharacterized protein</fullName>
    </submittedName>
</protein>
<dbReference type="EMBL" id="NMUH01004886">
    <property type="protein sequence ID" value="MQM11163.1"/>
    <property type="molecule type" value="Genomic_DNA"/>
</dbReference>
<dbReference type="AlphaFoldDB" id="A0A843WI46"/>
<dbReference type="Proteomes" id="UP000652761">
    <property type="component" value="Unassembled WGS sequence"/>
</dbReference>
<evidence type="ECO:0000313" key="2">
    <source>
        <dbReference type="Proteomes" id="UP000652761"/>
    </source>
</evidence>
<comment type="caution">
    <text evidence="1">The sequence shown here is derived from an EMBL/GenBank/DDBJ whole genome shotgun (WGS) entry which is preliminary data.</text>
</comment>
<name>A0A843WI46_COLES</name>
<sequence>MRWGYLPCLQLSPRLLKSPRIVGLEVPATSVTATSSSGATCRSGIIRVSLQSRRIRRLPT</sequence>